<gene>
    <name evidence="1" type="ORF">D0436_22485</name>
</gene>
<dbReference type="AlphaFoldDB" id="A0A5B8R236"/>
<protein>
    <submittedName>
        <fullName evidence="1">Uncharacterized protein</fullName>
    </submittedName>
</protein>
<dbReference type="EMBL" id="CP031775">
    <property type="protein sequence ID" value="QDZ92993.1"/>
    <property type="molecule type" value="Genomic_DNA"/>
</dbReference>
<name>A0A5B8R236_9GAMM</name>
<dbReference type="InterPro" id="IPR045809">
    <property type="entry name" value="MobI"/>
</dbReference>
<reference evidence="1" key="1">
    <citation type="journal article" date="2019" name="Ecotoxicol. Environ. Saf.">
        <title>Microbial characterization of heavy metal resistant bacterial strains isolated from an electroplating wastewater treatment plant.</title>
        <authorList>
            <person name="Cai X."/>
            <person name="Zheng X."/>
            <person name="Zhang D."/>
            <person name="Iqbal W."/>
            <person name="Liu C."/>
            <person name="Yang B."/>
            <person name="Zhao X."/>
            <person name="Lu X."/>
            <person name="Mao Y."/>
        </authorList>
    </citation>
    <scope>NUCLEOTIDE SEQUENCE [LARGE SCALE GENOMIC DNA]</scope>
    <source>
        <strain evidence="1">Ni1-3</strain>
    </source>
</reference>
<evidence type="ECO:0000313" key="1">
    <source>
        <dbReference type="EMBL" id="QDZ92993.1"/>
    </source>
</evidence>
<proteinExistence type="predicted"/>
<accession>A0A5B8R236</accession>
<organism evidence="1">
    <name type="scientific">Shewanella decolorationis</name>
    <dbReference type="NCBI Taxonomy" id="256839"/>
    <lineage>
        <taxon>Bacteria</taxon>
        <taxon>Pseudomonadati</taxon>
        <taxon>Pseudomonadota</taxon>
        <taxon>Gammaproteobacteria</taxon>
        <taxon>Alteromonadales</taxon>
        <taxon>Shewanellaceae</taxon>
        <taxon>Shewanella</taxon>
    </lineage>
</organism>
<dbReference type="Pfam" id="PF19456">
    <property type="entry name" value="MobI"/>
    <property type="match status" value="1"/>
</dbReference>
<sequence>MNDYSGTSGSSENGKPVPALGFQLVNTIRSLEGLIEAAQFQAKVIVDDYWLKWRSSNRQLRSDDGGKFSGGEMAPRVVVKNEKVYLVWTRYRPGRVGNISKSWGDDVKPTQRGYTLDQLTRKSPEWEARMIEDTENRLAPLRETLECLHEAKVKLRRIERKQS</sequence>